<dbReference type="InterPro" id="IPR045864">
    <property type="entry name" value="aa-tRNA-synth_II/BPL/LPL"/>
</dbReference>
<evidence type="ECO:0000256" key="4">
    <source>
        <dbReference type="ARBA" id="ARBA00022723"/>
    </source>
</evidence>
<dbReference type="PROSITE" id="PS51447">
    <property type="entry name" value="FDX_ACB"/>
    <property type="match status" value="1"/>
</dbReference>
<dbReference type="InterPro" id="IPR005146">
    <property type="entry name" value="B3/B4_tRNA-bd"/>
</dbReference>
<dbReference type="InterPro" id="IPR005147">
    <property type="entry name" value="tRNA_synthase_B5-dom"/>
</dbReference>
<dbReference type="GO" id="GO:0003723">
    <property type="term" value="F:RNA binding"/>
    <property type="evidence" value="ECO:0007669"/>
    <property type="project" value="InterPro"/>
</dbReference>
<dbReference type="SUPFAM" id="SSF56037">
    <property type="entry name" value="PheT/TilS domain"/>
    <property type="match status" value="1"/>
</dbReference>
<sequence length="668" mass="75054">MKISYNWLKQIVPSLTKTPQEVAESLSRSIAEIESVSASGEDYILEVENKALNHRSDLFGHLGWGREVAAVYNKPYLPSVPSEHPTIGTLVTKPELSISIDVPAPHSRRYVGAVIENTSVVQSPAWLIDTLSSLDQRSINYLIDVTNYIMQKYAQPMHVFDRDKLPSQNISVRFAKENESITLLDDTKLTLTSKDLVIDSGGKPIALAGIKGGKVAQIDETTTNIVLESAHFDMYTVRATSRRHGIRSDASLRFEKGLNPCVAIEAMNEAITLITGTPADKQQGIRDEFPRPIKTKDTVKLSLETIKYYLNTPGRSDKDIVERLLALGFETVQKKDELEITIPSIRNDVSIAEDLYEEIGRVYDYNNTVPTLPERISTPAPRNEEWEFSFRIRELLARLGLSEVLSYTFVDSNSAGQVSNIDNGSMNVEQRFTPDKVHIANPLAPEMAYVRTSLIPSIATITKENAKRFSDFSLFEIGRVTIPHPQSLPEEPKLLCISYYSQTKTQEETLLFTKSLWRSFLEQLNITNELVNTIPFMLDLNGTSGYAYTYEIDVEMLYSLEEPKTFIPIPVSMPTMQDLSFIISEDQPVGDVINEIIEQANIFDEDISASITITDRFQSEAMKKNKTTSVTVRITFSHLEKSLSDSEVTPIREQISQTLVDTFGATIR</sequence>
<dbReference type="InterPro" id="IPR045060">
    <property type="entry name" value="Phe-tRNA-ligase_IIc_bsu"/>
</dbReference>
<dbReference type="PANTHER" id="PTHR10947">
    <property type="entry name" value="PHENYLALANYL-TRNA SYNTHETASE BETA CHAIN AND LEUCINE-RICH REPEAT-CONTAINING PROTEIN 47"/>
    <property type="match status" value="1"/>
</dbReference>
<evidence type="ECO:0000256" key="3">
    <source>
        <dbReference type="ARBA" id="ARBA00022598"/>
    </source>
</evidence>
<dbReference type="GO" id="GO:0009328">
    <property type="term" value="C:phenylalanine-tRNA ligase complex"/>
    <property type="evidence" value="ECO:0007669"/>
    <property type="project" value="TreeGrafter"/>
</dbReference>
<dbReference type="Pfam" id="PF03484">
    <property type="entry name" value="B5"/>
    <property type="match status" value="1"/>
</dbReference>
<dbReference type="Gene3D" id="3.30.56.10">
    <property type="match status" value="2"/>
</dbReference>
<protein>
    <recommendedName>
        <fullName evidence="2">phenylalanine--tRNA ligase</fullName>
        <ecNumber evidence="2">6.1.1.20</ecNumber>
    </recommendedName>
</protein>
<dbReference type="GO" id="GO:0006432">
    <property type="term" value="P:phenylalanyl-tRNA aminoacylation"/>
    <property type="evidence" value="ECO:0007669"/>
    <property type="project" value="InterPro"/>
</dbReference>
<dbReference type="Proteomes" id="UP000228495">
    <property type="component" value="Unassembled WGS sequence"/>
</dbReference>
<evidence type="ECO:0000313" key="13">
    <source>
        <dbReference type="Proteomes" id="UP000228495"/>
    </source>
</evidence>
<organism evidence="12 13">
    <name type="scientific">candidate division WWE3 bacterium CG22_combo_CG10-13_8_21_14_all_39_12</name>
    <dbReference type="NCBI Taxonomy" id="1975094"/>
    <lineage>
        <taxon>Bacteria</taxon>
        <taxon>Katanobacteria</taxon>
    </lineage>
</organism>
<dbReference type="Pfam" id="PF03147">
    <property type="entry name" value="FDX-ACB"/>
    <property type="match status" value="1"/>
</dbReference>
<dbReference type="SUPFAM" id="SSF46955">
    <property type="entry name" value="Putative DNA-binding domain"/>
    <property type="match status" value="2"/>
</dbReference>
<dbReference type="InterPro" id="IPR020825">
    <property type="entry name" value="Phe-tRNA_synthase-like_B3/B4"/>
</dbReference>
<dbReference type="GO" id="GO:0004826">
    <property type="term" value="F:phenylalanine-tRNA ligase activity"/>
    <property type="evidence" value="ECO:0007669"/>
    <property type="project" value="UniProtKB-EC"/>
</dbReference>
<dbReference type="Gene3D" id="3.30.70.380">
    <property type="entry name" value="Ferrodoxin-fold anticodon-binding domain"/>
    <property type="match status" value="1"/>
</dbReference>
<dbReference type="InterPro" id="IPR009061">
    <property type="entry name" value="DNA-bd_dom_put_sf"/>
</dbReference>
<accession>A0A2H0BF60</accession>
<feature type="domain" description="B5" evidence="11">
    <location>
        <begin position="294"/>
        <end position="370"/>
    </location>
</feature>
<dbReference type="InterPro" id="IPR036690">
    <property type="entry name" value="Fdx_antiC-bd_sf"/>
</dbReference>
<dbReference type="EC" id="6.1.1.20" evidence="2"/>
<dbReference type="SUPFAM" id="SSF55681">
    <property type="entry name" value="Class II aaRS and biotin synthetases"/>
    <property type="match status" value="1"/>
</dbReference>
<comment type="cofactor">
    <cofactor evidence="1">
        <name>Mg(2+)</name>
        <dbReference type="ChEBI" id="CHEBI:18420"/>
    </cofactor>
</comment>
<dbReference type="PANTHER" id="PTHR10947:SF0">
    <property type="entry name" value="PHENYLALANINE--TRNA LIGASE BETA SUBUNIT"/>
    <property type="match status" value="1"/>
</dbReference>
<feature type="domain" description="FDX-ACB" evidence="10">
    <location>
        <begin position="570"/>
        <end position="668"/>
    </location>
</feature>
<dbReference type="Gene3D" id="3.30.930.10">
    <property type="entry name" value="Bira Bifunctional Protein, Domain 2"/>
    <property type="match status" value="1"/>
</dbReference>
<dbReference type="GO" id="GO:0005524">
    <property type="term" value="F:ATP binding"/>
    <property type="evidence" value="ECO:0007669"/>
    <property type="project" value="UniProtKB-KW"/>
</dbReference>
<dbReference type="SMART" id="SM00873">
    <property type="entry name" value="B3_4"/>
    <property type="match status" value="1"/>
</dbReference>
<dbReference type="InterPro" id="IPR005121">
    <property type="entry name" value="Fdx_antiC-bd"/>
</dbReference>
<evidence type="ECO:0000256" key="8">
    <source>
        <dbReference type="ARBA" id="ARBA00022917"/>
    </source>
</evidence>
<dbReference type="EMBL" id="PCSU01000065">
    <property type="protein sequence ID" value="PIP56307.1"/>
    <property type="molecule type" value="Genomic_DNA"/>
</dbReference>
<reference evidence="12 13" key="1">
    <citation type="submission" date="2017-09" db="EMBL/GenBank/DDBJ databases">
        <title>Depth-based differentiation of microbial function through sediment-hosted aquifers and enrichment of novel symbionts in the deep terrestrial subsurface.</title>
        <authorList>
            <person name="Probst A.J."/>
            <person name="Ladd B."/>
            <person name="Jarett J.K."/>
            <person name="Geller-Mcgrath D.E."/>
            <person name="Sieber C.M."/>
            <person name="Emerson J.B."/>
            <person name="Anantharaman K."/>
            <person name="Thomas B.C."/>
            <person name="Malmstrom R."/>
            <person name="Stieglmeier M."/>
            <person name="Klingl A."/>
            <person name="Woyke T."/>
            <person name="Ryan C.M."/>
            <person name="Banfield J.F."/>
        </authorList>
    </citation>
    <scope>NUCLEOTIDE SEQUENCE [LARGE SCALE GENOMIC DNA]</scope>
    <source>
        <strain evidence="12">CG22_combo_CG10-13_8_21_14_all_39_12</strain>
    </source>
</reference>
<dbReference type="InterPro" id="IPR041616">
    <property type="entry name" value="PheRS_beta_core"/>
</dbReference>
<comment type="caution">
    <text evidence="12">The sequence shown here is derived from an EMBL/GenBank/DDBJ whole genome shotgun (WGS) entry which is preliminary data.</text>
</comment>
<dbReference type="SMART" id="SM00874">
    <property type="entry name" value="B5"/>
    <property type="match status" value="1"/>
</dbReference>
<evidence type="ECO:0000256" key="1">
    <source>
        <dbReference type="ARBA" id="ARBA00001946"/>
    </source>
</evidence>
<gene>
    <name evidence="12" type="ORF">COX05_03810</name>
</gene>
<evidence type="ECO:0000259" key="11">
    <source>
        <dbReference type="PROSITE" id="PS51483"/>
    </source>
</evidence>
<dbReference type="GO" id="GO:0000287">
    <property type="term" value="F:magnesium ion binding"/>
    <property type="evidence" value="ECO:0007669"/>
    <property type="project" value="InterPro"/>
</dbReference>
<keyword evidence="6" id="KW-0067">ATP-binding</keyword>
<dbReference type="SUPFAM" id="SSF54991">
    <property type="entry name" value="Anticodon-binding domain of PheRS"/>
    <property type="match status" value="1"/>
</dbReference>
<evidence type="ECO:0000256" key="6">
    <source>
        <dbReference type="ARBA" id="ARBA00022840"/>
    </source>
</evidence>
<proteinExistence type="predicted"/>
<dbReference type="AlphaFoldDB" id="A0A2H0BF60"/>
<name>A0A2H0BF60_UNCKA</name>
<dbReference type="Gene3D" id="3.50.40.10">
    <property type="entry name" value="Phenylalanyl-trna Synthetase, Chain B, domain 3"/>
    <property type="match status" value="1"/>
</dbReference>
<keyword evidence="3" id="KW-0436">Ligase</keyword>
<keyword evidence="8" id="KW-0648">Protein biosynthesis</keyword>
<keyword evidence="5" id="KW-0547">Nucleotide-binding</keyword>
<dbReference type="SMART" id="SM00896">
    <property type="entry name" value="FDX-ACB"/>
    <property type="match status" value="1"/>
</dbReference>
<dbReference type="Pfam" id="PF03483">
    <property type="entry name" value="B3_4"/>
    <property type="match status" value="1"/>
</dbReference>
<dbReference type="Pfam" id="PF17759">
    <property type="entry name" value="tRNA_synthFbeta"/>
    <property type="match status" value="1"/>
</dbReference>
<keyword evidence="4" id="KW-0479">Metal-binding</keyword>
<dbReference type="PROSITE" id="PS51483">
    <property type="entry name" value="B5"/>
    <property type="match status" value="1"/>
</dbReference>
<evidence type="ECO:0000259" key="10">
    <source>
        <dbReference type="PROSITE" id="PS51447"/>
    </source>
</evidence>
<keyword evidence="7" id="KW-0460">Magnesium</keyword>
<keyword evidence="9" id="KW-0030">Aminoacyl-tRNA synthetase</keyword>
<evidence type="ECO:0000313" key="12">
    <source>
        <dbReference type="EMBL" id="PIP56307.1"/>
    </source>
</evidence>
<evidence type="ECO:0000256" key="9">
    <source>
        <dbReference type="ARBA" id="ARBA00023146"/>
    </source>
</evidence>
<evidence type="ECO:0000256" key="5">
    <source>
        <dbReference type="ARBA" id="ARBA00022741"/>
    </source>
</evidence>
<evidence type="ECO:0000256" key="2">
    <source>
        <dbReference type="ARBA" id="ARBA00012814"/>
    </source>
</evidence>
<evidence type="ECO:0000256" key="7">
    <source>
        <dbReference type="ARBA" id="ARBA00022842"/>
    </source>
</evidence>